<evidence type="ECO:0000256" key="1">
    <source>
        <dbReference type="ARBA" id="ARBA00004651"/>
    </source>
</evidence>
<organism evidence="9 10">
    <name type="scientific">Candidatus Scatomonas pullistercoris</name>
    <dbReference type="NCBI Taxonomy" id="2840920"/>
    <lineage>
        <taxon>Bacteria</taxon>
        <taxon>Bacillati</taxon>
        <taxon>Bacillota</taxon>
        <taxon>Clostridia</taxon>
        <taxon>Lachnospirales</taxon>
        <taxon>Lachnospiraceae</taxon>
        <taxon>Lachnospiraceae incertae sedis</taxon>
        <taxon>Candidatus Scatomonas</taxon>
    </lineage>
</organism>
<accession>A0A9D1P2V3</accession>
<feature type="transmembrane region" description="Helical" evidence="8">
    <location>
        <begin position="167"/>
        <end position="184"/>
    </location>
</feature>
<keyword evidence="7 8" id="KW-0472">Membrane</keyword>
<dbReference type="PANTHER" id="PTHR34979:SF1">
    <property type="entry name" value="INNER MEMBRANE PROTEIN YGAZ"/>
    <property type="match status" value="1"/>
</dbReference>
<keyword evidence="5 8" id="KW-0812">Transmembrane</keyword>
<dbReference type="GO" id="GO:1903785">
    <property type="term" value="P:L-valine transmembrane transport"/>
    <property type="evidence" value="ECO:0007669"/>
    <property type="project" value="TreeGrafter"/>
</dbReference>
<evidence type="ECO:0000256" key="3">
    <source>
        <dbReference type="ARBA" id="ARBA00022448"/>
    </source>
</evidence>
<keyword evidence="3" id="KW-0813">Transport</keyword>
<feature type="transmembrane region" description="Helical" evidence="8">
    <location>
        <begin position="42"/>
        <end position="64"/>
    </location>
</feature>
<evidence type="ECO:0000313" key="10">
    <source>
        <dbReference type="Proteomes" id="UP000824169"/>
    </source>
</evidence>
<sequence>MKMKSQTLKKAFRAAFPHTIPILAGFWFLGMTYGIYMNVSGFAFWYPMIMSLVIFAGSMEFVAVNMLLGAFQPLQALAMTLMINARHLFYGISMLDKYRGLGWKKIYLIFGMCDESFSINYTAEIPEDVDRGWFMFFVTLLNHLYWFCGATLGGLFGSLIHFNTEGLDFVMVAMFVVIFLEQWLKEKNHTSSLLGIVLSLICLVAFGADDFIIPAMLAMLGVLTLLRRPLEKGGELQ</sequence>
<gene>
    <name evidence="9" type="primary">azlC</name>
    <name evidence="9" type="ORF">IAB71_07320</name>
</gene>
<dbReference type="InterPro" id="IPR004471">
    <property type="entry name" value="Brnchd-chn_aa_trnsp_AzlC"/>
</dbReference>
<comment type="caution">
    <text evidence="9">The sequence shown here is derived from an EMBL/GenBank/DDBJ whole genome shotgun (WGS) entry which is preliminary data.</text>
</comment>
<protein>
    <submittedName>
        <fullName evidence="9">Azaleucine resistance protein AzlC</fullName>
    </submittedName>
</protein>
<dbReference type="InterPro" id="IPR011606">
    <property type="entry name" value="Brnchd-chn_aa_trnsp_permease"/>
</dbReference>
<feature type="transmembrane region" description="Helical" evidence="8">
    <location>
        <begin position="12"/>
        <end position="36"/>
    </location>
</feature>
<evidence type="ECO:0000256" key="7">
    <source>
        <dbReference type="ARBA" id="ARBA00023136"/>
    </source>
</evidence>
<feature type="transmembrane region" description="Helical" evidence="8">
    <location>
        <begin position="196"/>
        <end position="226"/>
    </location>
</feature>
<dbReference type="PANTHER" id="PTHR34979">
    <property type="entry name" value="INNER MEMBRANE PROTEIN YGAZ"/>
    <property type="match status" value="1"/>
</dbReference>
<proteinExistence type="inferred from homology"/>
<keyword evidence="4" id="KW-1003">Cell membrane</keyword>
<dbReference type="Pfam" id="PF03591">
    <property type="entry name" value="AzlC"/>
    <property type="match status" value="1"/>
</dbReference>
<evidence type="ECO:0000256" key="4">
    <source>
        <dbReference type="ARBA" id="ARBA00022475"/>
    </source>
</evidence>
<dbReference type="NCBIfam" id="TIGR00346">
    <property type="entry name" value="azlC"/>
    <property type="match status" value="1"/>
</dbReference>
<dbReference type="Proteomes" id="UP000824169">
    <property type="component" value="Unassembled WGS sequence"/>
</dbReference>
<evidence type="ECO:0000256" key="6">
    <source>
        <dbReference type="ARBA" id="ARBA00022989"/>
    </source>
</evidence>
<comment type="subcellular location">
    <subcellularLocation>
        <location evidence="1">Cell membrane</location>
        <topology evidence="1">Multi-pass membrane protein</topology>
    </subcellularLocation>
</comment>
<comment type="similarity">
    <text evidence="2">Belongs to the AzlC family.</text>
</comment>
<dbReference type="AlphaFoldDB" id="A0A9D1P2V3"/>
<feature type="transmembrane region" description="Helical" evidence="8">
    <location>
        <begin position="133"/>
        <end position="155"/>
    </location>
</feature>
<name>A0A9D1P2V3_9FIRM</name>
<evidence type="ECO:0000256" key="2">
    <source>
        <dbReference type="ARBA" id="ARBA00010735"/>
    </source>
</evidence>
<reference evidence="9" key="1">
    <citation type="submission" date="2020-10" db="EMBL/GenBank/DDBJ databases">
        <authorList>
            <person name="Gilroy R."/>
        </authorList>
    </citation>
    <scope>NUCLEOTIDE SEQUENCE</scope>
    <source>
        <strain evidence="9">CHK188-20938</strain>
    </source>
</reference>
<evidence type="ECO:0000256" key="5">
    <source>
        <dbReference type="ARBA" id="ARBA00022692"/>
    </source>
</evidence>
<evidence type="ECO:0000256" key="8">
    <source>
        <dbReference type="SAM" id="Phobius"/>
    </source>
</evidence>
<feature type="transmembrane region" description="Helical" evidence="8">
    <location>
        <begin position="76"/>
        <end position="95"/>
    </location>
</feature>
<evidence type="ECO:0000313" key="9">
    <source>
        <dbReference type="EMBL" id="HIV25578.1"/>
    </source>
</evidence>
<keyword evidence="6 8" id="KW-1133">Transmembrane helix</keyword>
<dbReference type="GO" id="GO:0005886">
    <property type="term" value="C:plasma membrane"/>
    <property type="evidence" value="ECO:0007669"/>
    <property type="project" value="UniProtKB-SubCell"/>
</dbReference>
<dbReference type="EMBL" id="DVOO01000020">
    <property type="protein sequence ID" value="HIV25578.1"/>
    <property type="molecule type" value="Genomic_DNA"/>
</dbReference>
<reference evidence="9" key="2">
    <citation type="journal article" date="2021" name="PeerJ">
        <title>Extensive microbial diversity within the chicken gut microbiome revealed by metagenomics and culture.</title>
        <authorList>
            <person name="Gilroy R."/>
            <person name="Ravi A."/>
            <person name="Getino M."/>
            <person name="Pursley I."/>
            <person name="Horton D.L."/>
            <person name="Alikhan N.F."/>
            <person name="Baker D."/>
            <person name="Gharbi K."/>
            <person name="Hall N."/>
            <person name="Watson M."/>
            <person name="Adriaenssens E.M."/>
            <person name="Foster-Nyarko E."/>
            <person name="Jarju S."/>
            <person name="Secka A."/>
            <person name="Antonio M."/>
            <person name="Oren A."/>
            <person name="Chaudhuri R.R."/>
            <person name="La Ragione R."/>
            <person name="Hildebrand F."/>
            <person name="Pallen M.J."/>
        </authorList>
    </citation>
    <scope>NUCLEOTIDE SEQUENCE</scope>
    <source>
        <strain evidence="9">CHK188-20938</strain>
    </source>
</reference>